<dbReference type="InterPro" id="IPR052759">
    <property type="entry name" value="Metalloprotease_M4"/>
</dbReference>
<protein>
    <recommendedName>
        <fullName evidence="11">Neutral metalloproteinase</fullName>
    </recommendedName>
</protein>
<comment type="caution">
    <text evidence="9">The sequence shown here is derived from an EMBL/GenBank/DDBJ whole genome shotgun (WGS) entry which is preliminary data.</text>
</comment>
<evidence type="ECO:0000256" key="5">
    <source>
        <dbReference type="ARBA" id="ARBA00022833"/>
    </source>
</evidence>
<dbReference type="InterPro" id="IPR001570">
    <property type="entry name" value="Peptidase_M4_C_domain"/>
</dbReference>
<feature type="domain" description="Peptidase M4" evidence="7">
    <location>
        <begin position="116"/>
        <end position="228"/>
    </location>
</feature>
<keyword evidence="5" id="KW-0862">Zinc</keyword>
<dbReference type="Pfam" id="PF02868">
    <property type="entry name" value="Peptidase_M4_C"/>
    <property type="match status" value="1"/>
</dbReference>
<evidence type="ECO:0000256" key="1">
    <source>
        <dbReference type="ARBA" id="ARBA00009388"/>
    </source>
</evidence>
<evidence type="ECO:0000313" key="10">
    <source>
        <dbReference type="Proteomes" id="UP000676310"/>
    </source>
</evidence>
<keyword evidence="4" id="KW-0378">Hydrolase</keyword>
<dbReference type="GO" id="GO:0006508">
    <property type="term" value="P:proteolysis"/>
    <property type="evidence" value="ECO:0007669"/>
    <property type="project" value="UniProtKB-KW"/>
</dbReference>
<dbReference type="PANTHER" id="PTHR43579:SF1">
    <property type="entry name" value="NEUTRAL METALLOPROTEINASE"/>
    <property type="match status" value="1"/>
</dbReference>
<dbReference type="InterPro" id="IPR013856">
    <property type="entry name" value="Peptidase_M4_domain"/>
</dbReference>
<gene>
    <name evidence="9" type="ORF">ALTATR162_LOCUS257</name>
</gene>
<keyword evidence="3" id="KW-0479">Metal-binding</keyword>
<evidence type="ECO:0000313" key="9">
    <source>
        <dbReference type="EMBL" id="CAG5137955.1"/>
    </source>
</evidence>
<comment type="similarity">
    <text evidence="1">Belongs to the peptidase M4 family.</text>
</comment>
<dbReference type="PRINTS" id="PR00730">
    <property type="entry name" value="THERMOLYSIN"/>
</dbReference>
<keyword evidence="10" id="KW-1185">Reference proteome</keyword>
<dbReference type="SUPFAM" id="SSF55486">
    <property type="entry name" value="Metalloproteases ('zincins'), catalytic domain"/>
    <property type="match status" value="1"/>
</dbReference>
<dbReference type="Gene3D" id="1.10.390.10">
    <property type="entry name" value="Neutral Protease Domain 2"/>
    <property type="match status" value="1"/>
</dbReference>
<keyword evidence="6" id="KW-0482">Metalloprotease</keyword>
<dbReference type="InterPro" id="IPR027268">
    <property type="entry name" value="Peptidase_M4/M1_CTD_sf"/>
</dbReference>
<dbReference type="RefSeq" id="XP_043163785.1">
    <property type="nucleotide sequence ID" value="XM_043307850.1"/>
</dbReference>
<evidence type="ECO:0000256" key="3">
    <source>
        <dbReference type="ARBA" id="ARBA00022723"/>
    </source>
</evidence>
<reference evidence="9" key="1">
    <citation type="submission" date="2021-05" db="EMBL/GenBank/DDBJ databases">
        <authorList>
            <person name="Stam R."/>
        </authorList>
    </citation>
    <scope>NUCLEOTIDE SEQUENCE</scope>
    <source>
        <strain evidence="9">CS162</strain>
    </source>
</reference>
<dbReference type="GeneID" id="67014029"/>
<dbReference type="OrthoDB" id="5332336at2759"/>
<name>A0A8J2HV09_9PLEO</name>
<evidence type="ECO:0000259" key="7">
    <source>
        <dbReference type="Pfam" id="PF01447"/>
    </source>
</evidence>
<dbReference type="CDD" id="cd09597">
    <property type="entry name" value="M4_TLP"/>
    <property type="match status" value="1"/>
</dbReference>
<evidence type="ECO:0008006" key="11">
    <source>
        <dbReference type="Google" id="ProtNLM"/>
    </source>
</evidence>
<dbReference type="Pfam" id="PF01447">
    <property type="entry name" value="Peptidase_M4"/>
    <property type="match status" value="1"/>
</dbReference>
<dbReference type="GO" id="GO:0046872">
    <property type="term" value="F:metal ion binding"/>
    <property type="evidence" value="ECO:0007669"/>
    <property type="project" value="UniProtKB-KW"/>
</dbReference>
<keyword evidence="2" id="KW-0645">Protease</keyword>
<evidence type="ECO:0000256" key="4">
    <source>
        <dbReference type="ARBA" id="ARBA00022801"/>
    </source>
</evidence>
<sequence length="429" mass="47450">MEKVQQYPICGFVPPYILSAIADSTVAGSDPVAEDSRVACQHTLQHGRSHADQRRELCARTQVSLSDARRGFAPKHIIGAIADFKETHAERHQAFQQTLVSADATVPASVQRTVYDCRETEDLPGTLARSEGQERIKDRQVNNVYDGFQITHDFFAKIFGRNSLDNSGLPLVGSVHFKLKKTPNGYNNAYWDGNEKRMVFGDGDHITFDFLTDSLDVIAHELSHGFVQFSSPLDYYSQSGALNESCADIFGSMAEQWWMHQSVEDADWNLGQTLFPVAFTGSALRTFKAGKAYTNDRIFGTDPQPKHMRDLYEGTEDGQGVHINSGIPNHAFYLAAKSLGGNSWEKAGKVWYQTMTSGRIPSDCDFKTFAEVTVDIAGKEFVDKSVQTAIRDAWSKVGVLTSKPAVVLTRKPVVNCMIGQFSGSIGREG</sequence>
<proteinExistence type="inferred from homology"/>
<dbReference type="Proteomes" id="UP000676310">
    <property type="component" value="Unassembled WGS sequence"/>
</dbReference>
<dbReference type="GO" id="GO:0004222">
    <property type="term" value="F:metalloendopeptidase activity"/>
    <property type="evidence" value="ECO:0007669"/>
    <property type="project" value="InterPro"/>
</dbReference>
<evidence type="ECO:0000256" key="6">
    <source>
        <dbReference type="ARBA" id="ARBA00023049"/>
    </source>
</evidence>
<organism evidence="9 10">
    <name type="scientific">Alternaria atra</name>
    <dbReference type="NCBI Taxonomy" id="119953"/>
    <lineage>
        <taxon>Eukaryota</taxon>
        <taxon>Fungi</taxon>
        <taxon>Dikarya</taxon>
        <taxon>Ascomycota</taxon>
        <taxon>Pezizomycotina</taxon>
        <taxon>Dothideomycetes</taxon>
        <taxon>Pleosporomycetidae</taxon>
        <taxon>Pleosporales</taxon>
        <taxon>Pleosporineae</taxon>
        <taxon>Pleosporaceae</taxon>
        <taxon>Alternaria</taxon>
        <taxon>Alternaria sect. Ulocladioides</taxon>
    </lineage>
</organism>
<evidence type="ECO:0000259" key="8">
    <source>
        <dbReference type="Pfam" id="PF02868"/>
    </source>
</evidence>
<feature type="domain" description="Peptidase M4 C-terminal" evidence="8">
    <location>
        <begin position="232"/>
        <end position="399"/>
    </location>
</feature>
<dbReference type="InterPro" id="IPR023612">
    <property type="entry name" value="Peptidase_M4"/>
</dbReference>
<dbReference type="EMBL" id="CAJRGZ010000012">
    <property type="protein sequence ID" value="CAG5137955.1"/>
    <property type="molecule type" value="Genomic_DNA"/>
</dbReference>
<dbReference type="AlphaFoldDB" id="A0A8J2HV09"/>
<dbReference type="PANTHER" id="PTHR43579">
    <property type="match status" value="1"/>
</dbReference>
<evidence type="ECO:0000256" key="2">
    <source>
        <dbReference type="ARBA" id="ARBA00022670"/>
    </source>
</evidence>
<dbReference type="Gene3D" id="3.10.170.10">
    <property type="match status" value="1"/>
</dbReference>
<accession>A0A8J2HV09</accession>